<evidence type="ECO:0000256" key="1">
    <source>
        <dbReference type="ARBA" id="ARBA00022723"/>
    </source>
</evidence>
<keyword evidence="3 4" id="KW-0862">Zinc</keyword>
<dbReference type="SUPFAM" id="SSF90229">
    <property type="entry name" value="CCCH zinc finger"/>
    <property type="match status" value="2"/>
</dbReference>
<evidence type="ECO:0000313" key="7">
    <source>
        <dbReference type="EMBL" id="KAF2787177.1"/>
    </source>
</evidence>
<keyword evidence="8" id="KW-1185">Reference proteome</keyword>
<evidence type="ECO:0000259" key="6">
    <source>
        <dbReference type="PROSITE" id="PS50103"/>
    </source>
</evidence>
<feature type="domain" description="C3H1-type" evidence="6">
    <location>
        <begin position="117"/>
        <end position="140"/>
    </location>
</feature>
<gene>
    <name evidence="7" type="ORF">K505DRAFT_131662</name>
</gene>
<reference evidence="7" key="1">
    <citation type="journal article" date="2020" name="Stud. Mycol.">
        <title>101 Dothideomycetes genomes: a test case for predicting lifestyles and emergence of pathogens.</title>
        <authorList>
            <person name="Haridas S."/>
            <person name="Albert R."/>
            <person name="Binder M."/>
            <person name="Bloem J."/>
            <person name="Labutti K."/>
            <person name="Salamov A."/>
            <person name="Andreopoulos B."/>
            <person name="Baker S."/>
            <person name="Barry K."/>
            <person name="Bills G."/>
            <person name="Bluhm B."/>
            <person name="Cannon C."/>
            <person name="Castanera R."/>
            <person name="Culley D."/>
            <person name="Daum C."/>
            <person name="Ezra D."/>
            <person name="Gonzalez J."/>
            <person name="Henrissat B."/>
            <person name="Kuo A."/>
            <person name="Liang C."/>
            <person name="Lipzen A."/>
            <person name="Lutzoni F."/>
            <person name="Magnuson J."/>
            <person name="Mondo S."/>
            <person name="Nolan M."/>
            <person name="Ohm R."/>
            <person name="Pangilinan J."/>
            <person name="Park H.-J."/>
            <person name="Ramirez L."/>
            <person name="Alfaro M."/>
            <person name="Sun H."/>
            <person name="Tritt A."/>
            <person name="Yoshinaga Y."/>
            <person name="Zwiers L.-H."/>
            <person name="Turgeon B."/>
            <person name="Goodwin S."/>
            <person name="Spatafora J."/>
            <person name="Crous P."/>
            <person name="Grigoriev I."/>
        </authorList>
    </citation>
    <scope>NUCLEOTIDE SEQUENCE</scope>
    <source>
        <strain evidence="7">CBS 109.77</strain>
    </source>
</reference>
<feature type="domain" description="C3H1-type" evidence="6">
    <location>
        <begin position="88"/>
        <end position="116"/>
    </location>
</feature>
<feature type="zinc finger region" description="C3H1-type" evidence="4">
    <location>
        <begin position="61"/>
        <end position="87"/>
    </location>
</feature>
<dbReference type="PANTHER" id="PTHR46156">
    <property type="entry name" value="CCCH ZINGC FINGER"/>
    <property type="match status" value="1"/>
</dbReference>
<dbReference type="PANTHER" id="PTHR46156:SF1">
    <property type="entry name" value="ZINC FINGER CCCH DOMAIN-CONTAINING PROTEIN 3"/>
    <property type="match status" value="1"/>
</dbReference>
<feature type="zinc finger region" description="C3H1-type" evidence="4">
    <location>
        <begin position="37"/>
        <end position="60"/>
    </location>
</feature>
<feature type="zinc finger region" description="C3H1-type" evidence="4">
    <location>
        <begin position="88"/>
        <end position="116"/>
    </location>
</feature>
<feature type="domain" description="C3H1-type" evidence="6">
    <location>
        <begin position="6"/>
        <end position="33"/>
    </location>
</feature>
<evidence type="ECO:0000256" key="5">
    <source>
        <dbReference type="SAM" id="MobiDB-lite"/>
    </source>
</evidence>
<dbReference type="Proteomes" id="UP000799757">
    <property type="component" value="Unassembled WGS sequence"/>
</dbReference>
<proteinExistence type="predicted"/>
<evidence type="ECO:0000313" key="8">
    <source>
        <dbReference type="Proteomes" id="UP000799757"/>
    </source>
</evidence>
<feature type="domain" description="C3H1-type" evidence="6">
    <location>
        <begin position="61"/>
        <end position="87"/>
    </location>
</feature>
<feature type="region of interest" description="Disordered" evidence="5">
    <location>
        <begin position="151"/>
        <end position="234"/>
    </location>
</feature>
<evidence type="ECO:0000256" key="4">
    <source>
        <dbReference type="PROSITE-ProRule" id="PRU00723"/>
    </source>
</evidence>
<dbReference type="AlphaFoldDB" id="A0A6A6WTQ9"/>
<evidence type="ECO:0000256" key="3">
    <source>
        <dbReference type="ARBA" id="ARBA00022833"/>
    </source>
</evidence>
<dbReference type="InterPro" id="IPR036855">
    <property type="entry name" value="Znf_CCCH_sf"/>
</dbReference>
<keyword evidence="1 4" id="KW-0479">Metal-binding</keyword>
<dbReference type="GO" id="GO:0008270">
    <property type="term" value="F:zinc ion binding"/>
    <property type="evidence" value="ECO:0007669"/>
    <property type="project" value="UniProtKB-KW"/>
</dbReference>
<dbReference type="OrthoDB" id="410307at2759"/>
<feature type="zinc finger region" description="C3H1-type" evidence="4">
    <location>
        <begin position="6"/>
        <end position="33"/>
    </location>
</feature>
<dbReference type="Gene3D" id="4.10.1000.10">
    <property type="entry name" value="Zinc finger, CCCH-type"/>
    <property type="match status" value="2"/>
</dbReference>
<dbReference type="PROSITE" id="PS50103">
    <property type="entry name" value="ZF_C3H1"/>
    <property type="match status" value="5"/>
</dbReference>
<feature type="zinc finger region" description="C3H1-type" evidence="4">
    <location>
        <begin position="117"/>
        <end position="140"/>
    </location>
</feature>
<feature type="compositionally biased region" description="Polar residues" evidence="5">
    <location>
        <begin position="213"/>
        <end position="228"/>
    </location>
</feature>
<accession>A0A6A6WTQ9</accession>
<sequence length="234" mass="25774">MEQGPQRVTTLCRAFTSTGICSRAGCRYVHDLDKVAICQAFLYKDNCSDGRDCPLSHLPTLHNTEACYHFQKGCCTKEDCRFPHIRVSSSALVCEDFSRLGYCEKGSTCANRHTWTECPDFANRGACEAGYDCPLKHIMHAGRLRNIRASNEAESPLSPHSPENSTMDDPTSSMFADESNAAESDTPDIAINGQPDVSESDLPGVIDFIPATQIDNPQGSSHALSQQEDFVRFE</sequence>
<keyword evidence="2 4" id="KW-0863">Zinc-finger</keyword>
<feature type="domain" description="C3H1-type" evidence="6">
    <location>
        <begin position="37"/>
        <end position="60"/>
    </location>
</feature>
<protein>
    <recommendedName>
        <fullName evidence="6">C3H1-type domain-containing protein</fullName>
    </recommendedName>
</protein>
<dbReference type="SMART" id="SM00356">
    <property type="entry name" value="ZnF_C3H1"/>
    <property type="match status" value="5"/>
</dbReference>
<evidence type="ECO:0000256" key="2">
    <source>
        <dbReference type="ARBA" id="ARBA00022771"/>
    </source>
</evidence>
<dbReference type="GO" id="GO:0005634">
    <property type="term" value="C:nucleus"/>
    <property type="evidence" value="ECO:0007669"/>
    <property type="project" value="TreeGrafter"/>
</dbReference>
<feature type="compositionally biased region" description="Polar residues" evidence="5">
    <location>
        <begin position="161"/>
        <end position="174"/>
    </location>
</feature>
<dbReference type="EMBL" id="MU002352">
    <property type="protein sequence ID" value="KAF2787177.1"/>
    <property type="molecule type" value="Genomic_DNA"/>
</dbReference>
<organism evidence="7 8">
    <name type="scientific">Melanomma pulvis-pyrius CBS 109.77</name>
    <dbReference type="NCBI Taxonomy" id="1314802"/>
    <lineage>
        <taxon>Eukaryota</taxon>
        <taxon>Fungi</taxon>
        <taxon>Dikarya</taxon>
        <taxon>Ascomycota</taxon>
        <taxon>Pezizomycotina</taxon>
        <taxon>Dothideomycetes</taxon>
        <taxon>Pleosporomycetidae</taxon>
        <taxon>Pleosporales</taxon>
        <taxon>Melanommataceae</taxon>
        <taxon>Melanomma</taxon>
    </lineage>
</organism>
<dbReference type="InterPro" id="IPR000571">
    <property type="entry name" value="Znf_CCCH"/>
</dbReference>
<name>A0A6A6WTQ9_9PLEO</name>